<accession>A0ABU8KUW4</accession>
<evidence type="ECO:0000313" key="3">
    <source>
        <dbReference type="Proteomes" id="UP001387293"/>
    </source>
</evidence>
<evidence type="ECO:0000256" key="1">
    <source>
        <dbReference type="SAM" id="MobiDB-lite"/>
    </source>
</evidence>
<proteinExistence type="predicted"/>
<reference evidence="2 3" key="1">
    <citation type="submission" date="2022-12" db="EMBL/GenBank/DDBJ databases">
        <authorList>
            <person name="Muema E."/>
        </authorList>
    </citation>
    <scope>NUCLEOTIDE SEQUENCE [LARGE SCALE GENOMIC DNA]</scope>
    <source>
        <strain evidence="3">1326</strain>
    </source>
</reference>
<dbReference type="RefSeq" id="WP_337105903.1">
    <property type="nucleotide sequence ID" value="NZ_JAPYKS010000005.1"/>
</dbReference>
<dbReference type="Proteomes" id="UP001387293">
    <property type="component" value="Unassembled WGS sequence"/>
</dbReference>
<keyword evidence="3" id="KW-1185">Reference proteome</keyword>
<feature type="region of interest" description="Disordered" evidence="1">
    <location>
        <begin position="178"/>
        <end position="197"/>
    </location>
</feature>
<protein>
    <submittedName>
        <fullName evidence="2">Uncharacterized protein</fullName>
    </submittedName>
</protein>
<feature type="compositionally biased region" description="Basic and acidic residues" evidence="1">
    <location>
        <begin position="178"/>
        <end position="187"/>
    </location>
</feature>
<gene>
    <name evidence="2" type="ORF">O7A60_08800</name>
</gene>
<dbReference type="EMBL" id="JAPYKS010000005">
    <property type="protein sequence ID" value="MEI9408865.1"/>
    <property type="molecule type" value="Genomic_DNA"/>
</dbReference>
<organism evidence="2 3">
    <name type="scientific">Mesorhizobium salmacidum</name>
    <dbReference type="NCBI Taxonomy" id="3015171"/>
    <lineage>
        <taxon>Bacteria</taxon>
        <taxon>Pseudomonadati</taxon>
        <taxon>Pseudomonadota</taxon>
        <taxon>Alphaproteobacteria</taxon>
        <taxon>Hyphomicrobiales</taxon>
        <taxon>Phyllobacteriaceae</taxon>
        <taxon>Mesorhizobium</taxon>
    </lineage>
</organism>
<evidence type="ECO:0000313" key="2">
    <source>
        <dbReference type="EMBL" id="MEI9408865.1"/>
    </source>
</evidence>
<name>A0ABU8KUW4_9HYPH</name>
<comment type="caution">
    <text evidence="2">The sequence shown here is derived from an EMBL/GenBank/DDBJ whole genome shotgun (WGS) entry which is preliminary data.</text>
</comment>
<sequence>MIEIGYIISRFLPPLATFGVLLLPDGTLAGALKLTCGRADVMNPRWSLPMTFAYPGGDAGPVTVTGPFEDFSIAVKRSFTSIQGEAGEALDGTAKVRVKLPTLADLEACIEQTSDPASKPDDNDAFLNARDACLQKRAPAPAGADVVEGLSIGLLADKGESSGEDGFVDLRLKYEGGKSGARRRDNGRASSSSMPFGKVTCPGEQVTSGSFAHNLTGFRLRLSTHQFNRTWSASCPSSQFYGHRSSALWSCHAWQSPPQRPLAIVRERRRICKWANLGIKHKM</sequence>